<evidence type="ECO:0000256" key="1">
    <source>
        <dbReference type="ARBA" id="ARBA00022617"/>
    </source>
</evidence>
<evidence type="ECO:0000313" key="7">
    <source>
        <dbReference type="Proteomes" id="UP000178606"/>
    </source>
</evidence>
<dbReference type="Proteomes" id="UP000178606">
    <property type="component" value="Unassembled WGS sequence"/>
</dbReference>
<evidence type="ECO:0000256" key="4">
    <source>
        <dbReference type="PROSITE-ProRule" id="PRU00433"/>
    </source>
</evidence>
<feature type="domain" description="Cytochrome c" evidence="5">
    <location>
        <begin position="312"/>
        <end position="498"/>
    </location>
</feature>
<dbReference type="GO" id="GO:0020037">
    <property type="term" value="F:heme binding"/>
    <property type="evidence" value="ECO:0007669"/>
    <property type="project" value="InterPro"/>
</dbReference>
<dbReference type="PANTHER" id="PTHR30600:SF9">
    <property type="entry name" value="BLR7738 PROTEIN"/>
    <property type="match status" value="1"/>
</dbReference>
<evidence type="ECO:0000256" key="2">
    <source>
        <dbReference type="ARBA" id="ARBA00022723"/>
    </source>
</evidence>
<dbReference type="InterPro" id="IPR009056">
    <property type="entry name" value="Cyt_c-like_dom"/>
</dbReference>
<dbReference type="PROSITE" id="PS51007">
    <property type="entry name" value="CYTC"/>
    <property type="match status" value="1"/>
</dbReference>
<reference evidence="6 7" key="1">
    <citation type="journal article" date="2016" name="Nat. Commun.">
        <title>Thousands of microbial genomes shed light on interconnected biogeochemical processes in an aquifer system.</title>
        <authorList>
            <person name="Anantharaman K."/>
            <person name="Brown C.T."/>
            <person name="Hug L.A."/>
            <person name="Sharon I."/>
            <person name="Castelle C.J."/>
            <person name="Probst A.J."/>
            <person name="Thomas B.C."/>
            <person name="Singh A."/>
            <person name="Wilkins M.J."/>
            <person name="Karaoz U."/>
            <person name="Brodie E.L."/>
            <person name="Williams K.H."/>
            <person name="Hubbard S.S."/>
            <person name="Banfield J.F."/>
        </authorList>
    </citation>
    <scope>NUCLEOTIDE SEQUENCE [LARGE SCALE GENOMIC DNA]</scope>
    <source>
        <strain evidence="7">RIFCSPLOWO2_12_FULL_64_10</strain>
    </source>
</reference>
<protein>
    <recommendedName>
        <fullName evidence="5">Cytochrome c domain-containing protein</fullName>
    </recommendedName>
</protein>
<dbReference type="InterPro" id="IPR051395">
    <property type="entry name" value="Cytochrome_c_Peroxidase/MauG"/>
</dbReference>
<organism evidence="6 7">
    <name type="scientific">Handelsmanbacteria sp. (strain RIFCSPLOWO2_12_FULL_64_10)</name>
    <dbReference type="NCBI Taxonomy" id="1817868"/>
    <lineage>
        <taxon>Bacteria</taxon>
        <taxon>Candidatus Handelsmaniibacteriota</taxon>
    </lineage>
</organism>
<evidence type="ECO:0000259" key="5">
    <source>
        <dbReference type="PROSITE" id="PS51007"/>
    </source>
</evidence>
<keyword evidence="2 4" id="KW-0479">Metal-binding</keyword>
<dbReference type="GO" id="GO:0046872">
    <property type="term" value="F:metal ion binding"/>
    <property type="evidence" value="ECO:0007669"/>
    <property type="project" value="UniProtKB-KW"/>
</dbReference>
<evidence type="ECO:0000313" key="6">
    <source>
        <dbReference type="EMBL" id="OGG44229.1"/>
    </source>
</evidence>
<dbReference type="SUPFAM" id="SSF46626">
    <property type="entry name" value="Cytochrome c"/>
    <property type="match status" value="1"/>
</dbReference>
<dbReference type="Gene3D" id="1.10.760.10">
    <property type="entry name" value="Cytochrome c-like domain"/>
    <property type="match status" value="1"/>
</dbReference>
<dbReference type="GO" id="GO:0009055">
    <property type="term" value="F:electron transfer activity"/>
    <property type="evidence" value="ECO:0007669"/>
    <property type="project" value="InterPro"/>
</dbReference>
<keyword evidence="3 4" id="KW-0408">Iron</keyword>
<sequence>MPVLALLMALAGALSCIHPWTRNVSREAVRAAFDASLSGMVYEWDPADPRPEAERRMALVDFMTETFGSSFWVPRSLLDGNLITRAVAGDPETIARERVGLVLWPENRVTPVYGVSPSAAPEGPLSFTSNCAMCHLEEIDGVVYFGAGNKAFDEKALVASLERLTGPLGRRILSRGSEADGMAAQANAILKQRLHEKASPLTRGRSTAFAGSHVEFYIRAHGGALPGAEEVGRGDVKIPPLWHFAAKAPFERWYVDGSFRGKIPLMASSMELFKGRSYEEIETQVVPAIERQFMNVVRYIRPPRYPYGIDSVLAEKGRALFYSREVGCHTCHGVYDGKGDVRWTGVHADVGTDRGRLEVVSEGFVEAFGRSPLSARDRLARSEGYAATPLTGVWANYPYLHNGSVPTLYHLLGPEAERPKVFGVMAARGFDPARVGQRLYADGEGEGMSEAELLRRFGEGRDWFNANRPGCGNQGHDVWPRIRTEENRMALIEYLKTL</sequence>
<evidence type="ECO:0000256" key="3">
    <source>
        <dbReference type="ARBA" id="ARBA00023004"/>
    </source>
</evidence>
<proteinExistence type="predicted"/>
<dbReference type="Pfam" id="PF21419">
    <property type="entry name" value="RoxA-like_Cyt-c"/>
    <property type="match status" value="1"/>
</dbReference>
<gene>
    <name evidence="6" type="ORF">A3F84_09535</name>
</gene>
<dbReference type="PANTHER" id="PTHR30600">
    <property type="entry name" value="CYTOCHROME C PEROXIDASE-RELATED"/>
    <property type="match status" value="1"/>
</dbReference>
<dbReference type="InterPro" id="IPR036909">
    <property type="entry name" value="Cyt_c-like_dom_sf"/>
</dbReference>
<comment type="caution">
    <text evidence="6">The sequence shown here is derived from an EMBL/GenBank/DDBJ whole genome shotgun (WGS) entry which is preliminary data.</text>
</comment>
<dbReference type="GO" id="GO:0004130">
    <property type="term" value="F:cytochrome-c peroxidase activity"/>
    <property type="evidence" value="ECO:0007669"/>
    <property type="project" value="TreeGrafter"/>
</dbReference>
<dbReference type="EMBL" id="MFKF01000410">
    <property type="protein sequence ID" value="OGG44229.1"/>
    <property type="molecule type" value="Genomic_DNA"/>
</dbReference>
<dbReference type="AlphaFoldDB" id="A0A1F6C4Z3"/>
<accession>A0A1F6C4Z3</accession>
<name>A0A1F6C4Z3_HANXR</name>
<keyword evidence="1 4" id="KW-0349">Heme</keyword>